<gene>
    <name evidence="4" type="ORF">CBR_g50009</name>
</gene>
<evidence type="ECO:0000256" key="2">
    <source>
        <dbReference type="SAM" id="MobiDB-lite"/>
    </source>
</evidence>
<sequence>MLAEVIKRQLSAGGGTPTWARGAAPRSQLPGPAKQTPVSWAAKSYGAAALRLVSRWRDLPAMFLTIPATAQVSPPTHGHPIAPVRQCGSCTNRWQETPFTLLTRGETSGHLLDEAAAYAVSSRRGRPLRGLASVSNTTIACAPPGGAATCQRVHSPGSERAARNRHVSTDTTLSEKTEHGIAHLTSPGRCFCARSANRRLFTSASDQKTVGGGCPAAPDGRTALTGDSDPDPDLDTPSSPAFALVPPSPSISSPSHPSFPPPPETLPSGGAGHLSSPVGSLWERDCHVQKAGTAAEDASEEGDDSHTDCATPPHDHVAIEGGGTGERGEEGVWIDYLALSDQELLRQCQVDTYRASGPGGQHRNKTESAVRLRHVSGVVANASERRSQHQNKEMALQRLRQSIALNIRRTIDVSNGCYQPSPEFLAILPRAISSKAKNAPRVSYGPNHPQFWKGAQQLLDVFVAAGCSVSDTAKVLRMTSSMTAKLLTSEGTLLRRVNQLRTEKGMKNLR</sequence>
<evidence type="ECO:0000259" key="3">
    <source>
        <dbReference type="Pfam" id="PF00472"/>
    </source>
</evidence>
<organism evidence="4 5">
    <name type="scientific">Chara braunii</name>
    <name type="common">Braun's stonewort</name>
    <dbReference type="NCBI Taxonomy" id="69332"/>
    <lineage>
        <taxon>Eukaryota</taxon>
        <taxon>Viridiplantae</taxon>
        <taxon>Streptophyta</taxon>
        <taxon>Charophyceae</taxon>
        <taxon>Charales</taxon>
        <taxon>Characeae</taxon>
        <taxon>Chara</taxon>
    </lineage>
</organism>
<dbReference type="STRING" id="69332.A0A388K584"/>
<evidence type="ECO:0000313" key="5">
    <source>
        <dbReference type="Proteomes" id="UP000265515"/>
    </source>
</evidence>
<comment type="similarity">
    <text evidence="1">Belongs to the prokaryotic/mitochondrial release factor family.</text>
</comment>
<evidence type="ECO:0000256" key="1">
    <source>
        <dbReference type="ARBA" id="ARBA00010835"/>
    </source>
</evidence>
<proteinExistence type="inferred from homology"/>
<dbReference type="Gramene" id="GBG65218">
    <property type="protein sequence ID" value="GBG65218"/>
    <property type="gene ID" value="CBR_g50009"/>
</dbReference>
<dbReference type="OrthoDB" id="2019491at2759"/>
<dbReference type="Pfam" id="PF00472">
    <property type="entry name" value="RF-1"/>
    <property type="match status" value="1"/>
</dbReference>
<name>A0A388K584_CHABU</name>
<dbReference type="PANTHER" id="PTHR43804">
    <property type="entry name" value="LD18447P"/>
    <property type="match status" value="1"/>
</dbReference>
<evidence type="ECO:0000313" key="4">
    <source>
        <dbReference type="EMBL" id="GBG65218.1"/>
    </source>
</evidence>
<dbReference type="AlphaFoldDB" id="A0A388K584"/>
<dbReference type="Gene3D" id="3.30.160.20">
    <property type="match status" value="1"/>
</dbReference>
<feature type="region of interest" description="Disordered" evidence="2">
    <location>
        <begin position="203"/>
        <end position="326"/>
    </location>
</feature>
<dbReference type="GO" id="GO:0003747">
    <property type="term" value="F:translation release factor activity"/>
    <property type="evidence" value="ECO:0007669"/>
    <property type="project" value="InterPro"/>
</dbReference>
<dbReference type="InterPro" id="IPR050057">
    <property type="entry name" value="Prokaryotic/Mito_RF"/>
</dbReference>
<dbReference type="Proteomes" id="UP000265515">
    <property type="component" value="Unassembled WGS sequence"/>
</dbReference>
<accession>A0A388K584</accession>
<feature type="region of interest" description="Disordered" evidence="2">
    <location>
        <begin position="12"/>
        <end position="35"/>
    </location>
</feature>
<feature type="domain" description="Prokaryotic-type class I peptide chain release factors" evidence="3">
    <location>
        <begin position="347"/>
        <end position="404"/>
    </location>
</feature>
<dbReference type="SUPFAM" id="SSF75620">
    <property type="entry name" value="Release factor"/>
    <property type="match status" value="1"/>
</dbReference>
<dbReference type="InterPro" id="IPR045853">
    <property type="entry name" value="Pep_chain_release_fac_I_sf"/>
</dbReference>
<dbReference type="PANTHER" id="PTHR43804:SF6">
    <property type="entry name" value="CLASS I PEPTIDE CHAIN RELEASE FACTOR"/>
    <property type="match status" value="1"/>
</dbReference>
<dbReference type="EMBL" id="BFEA01000059">
    <property type="protein sequence ID" value="GBG65218.1"/>
    <property type="molecule type" value="Genomic_DNA"/>
</dbReference>
<comment type="caution">
    <text evidence="4">The sequence shown here is derived from an EMBL/GenBank/DDBJ whole genome shotgun (WGS) entry which is preliminary data.</text>
</comment>
<dbReference type="InterPro" id="IPR000352">
    <property type="entry name" value="Pep_chain_release_fac_I"/>
</dbReference>
<feature type="region of interest" description="Disordered" evidence="2">
    <location>
        <begin position="156"/>
        <end position="177"/>
    </location>
</feature>
<protein>
    <recommendedName>
        <fullName evidence="3">Prokaryotic-type class I peptide chain release factors domain-containing protein</fullName>
    </recommendedName>
</protein>
<dbReference type="GO" id="GO:0009507">
    <property type="term" value="C:chloroplast"/>
    <property type="evidence" value="ECO:0007669"/>
    <property type="project" value="TreeGrafter"/>
</dbReference>
<reference evidence="4 5" key="1">
    <citation type="journal article" date="2018" name="Cell">
        <title>The Chara Genome: Secondary Complexity and Implications for Plant Terrestrialization.</title>
        <authorList>
            <person name="Nishiyama T."/>
            <person name="Sakayama H."/>
            <person name="Vries J.D."/>
            <person name="Buschmann H."/>
            <person name="Saint-Marcoux D."/>
            <person name="Ullrich K.K."/>
            <person name="Haas F.B."/>
            <person name="Vanderstraeten L."/>
            <person name="Becker D."/>
            <person name="Lang D."/>
            <person name="Vosolsobe S."/>
            <person name="Rombauts S."/>
            <person name="Wilhelmsson P.K.I."/>
            <person name="Janitza P."/>
            <person name="Kern R."/>
            <person name="Heyl A."/>
            <person name="Rumpler F."/>
            <person name="Villalobos L.I.A.C."/>
            <person name="Clay J.M."/>
            <person name="Skokan R."/>
            <person name="Toyoda A."/>
            <person name="Suzuki Y."/>
            <person name="Kagoshima H."/>
            <person name="Schijlen E."/>
            <person name="Tajeshwar N."/>
            <person name="Catarino B."/>
            <person name="Hetherington A.J."/>
            <person name="Saltykova A."/>
            <person name="Bonnot C."/>
            <person name="Breuninger H."/>
            <person name="Symeonidi A."/>
            <person name="Radhakrishnan G.V."/>
            <person name="Van Nieuwerburgh F."/>
            <person name="Deforce D."/>
            <person name="Chang C."/>
            <person name="Karol K.G."/>
            <person name="Hedrich R."/>
            <person name="Ulvskov P."/>
            <person name="Glockner G."/>
            <person name="Delwiche C.F."/>
            <person name="Petrasek J."/>
            <person name="Van de Peer Y."/>
            <person name="Friml J."/>
            <person name="Beilby M."/>
            <person name="Dolan L."/>
            <person name="Kohara Y."/>
            <person name="Sugano S."/>
            <person name="Fujiyama A."/>
            <person name="Delaux P.-M."/>
            <person name="Quint M."/>
            <person name="TheiBen G."/>
            <person name="Hagemann M."/>
            <person name="Harholt J."/>
            <person name="Dunand C."/>
            <person name="Zachgo S."/>
            <person name="Langdale J."/>
            <person name="Maumus F."/>
            <person name="Straeten D.V.D."/>
            <person name="Gould S.B."/>
            <person name="Rensing S.A."/>
        </authorList>
    </citation>
    <scope>NUCLEOTIDE SEQUENCE [LARGE SCALE GENOMIC DNA]</scope>
    <source>
        <strain evidence="4 5">S276</strain>
    </source>
</reference>
<keyword evidence="5" id="KW-1185">Reference proteome</keyword>